<dbReference type="OrthoDB" id="9771903at2"/>
<sequence length="562" mass="62247">MRKKGWLLLRPILPFLLLSVFVGFLCNISVVGLMAASAYLVTSAALHTPLYVLALAITGVRACGICRAVFRYAERYISHNAAFAAWRELRLEIYKNVMAALPFSEKMTHNGNIFMAVIEALDDLRDAVLRLFLPPLGGLLLTVALFLFLLPYNKMAAGVFAAAFFIIVLLIPFIFRPRKKKLLPSLQAEVYEFMDGAVDMAAFGYADRRAELAYVRIKQIALAEKKMFYTTALAETFAQFTAAGAIVIMLGIFIEMQPALTAVETAVLLLAVMAAFEVLVPLAGLGGQWRKAADAFGRLETLLQSRKDELPAPLTLTLPQENLLTVNDVSFAYAKEKALYEKLTFTLHKGEKVALIGSSGSGKSTIVNLLVRLLVYNSGAIFWQEHVYNELSAEDVREKIRTALQEQYVFDTTIRKNFQMLYPQISDAEIYMALQAAGLGEFIAQVPQKLATRTGRDGRYLSGGQRRRLVIALALARKTPLLILDEPTAGLDALSAGEIIKTIMHVSTDRTVLVITHDLSRIEEFDRVLILDDGKIAEAGTPSELQNLNGLFAQMLRCRNVI</sequence>
<dbReference type="AlphaFoldDB" id="A0A4V2USL3"/>
<dbReference type="Proteomes" id="UP000295188">
    <property type="component" value="Unassembled WGS sequence"/>
</dbReference>
<dbReference type="InterPro" id="IPR017871">
    <property type="entry name" value="ABC_transporter-like_CS"/>
</dbReference>
<evidence type="ECO:0000256" key="6">
    <source>
        <dbReference type="ARBA" id="ARBA00023136"/>
    </source>
</evidence>
<proteinExistence type="predicted"/>
<keyword evidence="5 7" id="KW-1133">Transmembrane helix</keyword>
<dbReference type="InterPro" id="IPR003593">
    <property type="entry name" value="AAA+_ATPase"/>
</dbReference>
<keyword evidence="2 7" id="KW-0812">Transmembrane</keyword>
<evidence type="ECO:0000256" key="2">
    <source>
        <dbReference type="ARBA" id="ARBA00022692"/>
    </source>
</evidence>
<dbReference type="InterPro" id="IPR036640">
    <property type="entry name" value="ABC1_TM_sf"/>
</dbReference>
<dbReference type="NCBIfam" id="TIGR02868">
    <property type="entry name" value="CydC"/>
    <property type="match status" value="1"/>
</dbReference>
<dbReference type="PANTHER" id="PTHR24221:SF653">
    <property type="entry name" value="TRANSPORT ATP-BINDING PROTEIN CYDC"/>
    <property type="match status" value="1"/>
</dbReference>
<evidence type="ECO:0000256" key="1">
    <source>
        <dbReference type="ARBA" id="ARBA00004651"/>
    </source>
</evidence>
<dbReference type="SUPFAM" id="SSF52540">
    <property type="entry name" value="P-loop containing nucleoside triphosphate hydrolases"/>
    <property type="match status" value="1"/>
</dbReference>
<dbReference type="Gene3D" id="1.20.1560.10">
    <property type="entry name" value="ABC transporter type 1, transmembrane domain"/>
    <property type="match status" value="1"/>
</dbReference>
<feature type="domain" description="ABC transporter" evidence="8">
    <location>
        <begin position="324"/>
        <end position="558"/>
    </location>
</feature>
<organism evidence="10 11">
    <name type="scientific">Pectinatus cerevisiiphilus</name>
    <dbReference type="NCBI Taxonomy" id="86956"/>
    <lineage>
        <taxon>Bacteria</taxon>
        <taxon>Bacillati</taxon>
        <taxon>Bacillota</taxon>
        <taxon>Negativicutes</taxon>
        <taxon>Selenomonadales</taxon>
        <taxon>Selenomonadaceae</taxon>
        <taxon>Pectinatus</taxon>
    </lineage>
</organism>
<evidence type="ECO:0000313" key="11">
    <source>
        <dbReference type="Proteomes" id="UP000295188"/>
    </source>
</evidence>
<feature type="transmembrane region" description="Helical" evidence="7">
    <location>
        <begin position="50"/>
        <end position="70"/>
    </location>
</feature>
<feature type="domain" description="ABC transmembrane type-1" evidence="9">
    <location>
        <begin position="17"/>
        <end position="294"/>
    </location>
</feature>
<dbReference type="InterPro" id="IPR014223">
    <property type="entry name" value="ABC_CydC/D"/>
</dbReference>
<evidence type="ECO:0000256" key="3">
    <source>
        <dbReference type="ARBA" id="ARBA00022741"/>
    </source>
</evidence>
<feature type="transmembrane region" description="Helical" evidence="7">
    <location>
        <begin position="266"/>
        <end position="285"/>
    </location>
</feature>
<dbReference type="InterPro" id="IPR003439">
    <property type="entry name" value="ABC_transporter-like_ATP-bd"/>
</dbReference>
<evidence type="ECO:0000256" key="7">
    <source>
        <dbReference type="SAM" id="Phobius"/>
    </source>
</evidence>
<dbReference type="Gene3D" id="3.40.50.300">
    <property type="entry name" value="P-loop containing nucleotide triphosphate hydrolases"/>
    <property type="match status" value="1"/>
</dbReference>
<name>A0A4V2USL3_9FIRM</name>
<evidence type="ECO:0000259" key="9">
    <source>
        <dbReference type="PROSITE" id="PS50929"/>
    </source>
</evidence>
<dbReference type="GO" id="GO:0140359">
    <property type="term" value="F:ABC-type transporter activity"/>
    <property type="evidence" value="ECO:0007669"/>
    <property type="project" value="InterPro"/>
</dbReference>
<gene>
    <name evidence="10" type="ORF">EDC37_101113</name>
</gene>
<dbReference type="PROSITE" id="PS50893">
    <property type="entry name" value="ABC_TRANSPORTER_2"/>
    <property type="match status" value="1"/>
</dbReference>
<keyword evidence="4 10" id="KW-0067">ATP-binding</keyword>
<feature type="transmembrane region" description="Helical" evidence="7">
    <location>
        <begin position="12"/>
        <end position="38"/>
    </location>
</feature>
<evidence type="ECO:0000259" key="8">
    <source>
        <dbReference type="PROSITE" id="PS50893"/>
    </source>
</evidence>
<dbReference type="InterPro" id="IPR039421">
    <property type="entry name" value="Type_1_exporter"/>
</dbReference>
<accession>A0A4V2USL3</accession>
<dbReference type="SUPFAM" id="SSF90123">
    <property type="entry name" value="ABC transporter transmembrane region"/>
    <property type="match status" value="1"/>
</dbReference>
<evidence type="ECO:0000256" key="5">
    <source>
        <dbReference type="ARBA" id="ARBA00022989"/>
    </source>
</evidence>
<feature type="transmembrane region" description="Helical" evidence="7">
    <location>
        <begin position="156"/>
        <end position="175"/>
    </location>
</feature>
<dbReference type="InterPro" id="IPR027417">
    <property type="entry name" value="P-loop_NTPase"/>
</dbReference>
<feature type="transmembrane region" description="Helical" evidence="7">
    <location>
        <begin position="228"/>
        <end position="254"/>
    </location>
</feature>
<dbReference type="GO" id="GO:0016887">
    <property type="term" value="F:ATP hydrolysis activity"/>
    <property type="evidence" value="ECO:0007669"/>
    <property type="project" value="InterPro"/>
</dbReference>
<comment type="subcellular location">
    <subcellularLocation>
        <location evidence="1">Cell membrane</location>
        <topology evidence="1">Multi-pass membrane protein</topology>
    </subcellularLocation>
</comment>
<dbReference type="SMART" id="SM00382">
    <property type="entry name" value="AAA"/>
    <property type="match status" value="1"/>
</dbReference>
<dbReference type="GO" id="GO:0034775">
    <property type="term" value="P:glutathione transmembrane transport"/>
    <property type="evidence" value="ECO:0007669"/>
    <property type="project" value="InterPro"/>
</dbReference>
<dbReference type="PANTHER" id="PTHR24221">
    <property type="entry name" value="ATP-BINDING CASSETTE SUB-FAMILY B"/>
    <property type="match status" value="1"/>
</dbReference>
<dbReference type="InterPro" id="IPR011527">
    <property type="entry name" value="ABC1_TM_dom"/>
</dbReference>
<dbReference type="Pfam" id="PF00005">
    <property type="entry name" value="ABC_tran"/>
    <property type="match status" value="1"/>
</dbReference>
<protein>
    <submittedName>
        <fullName evidence="10">ATP-binding cassette subfamily C protein CydC</fullName>
    </submittedName>
</protein>
<dbReference type="GO" id="GO:0005524">
    <property type="term" value="F:ATP binding"/>
    <property type="evidence" value="ECO:0007669"/>
    <property type="project" value="UniProtKB-KW"/>
</dbReference>
<dbReference type="RefSeq" id="WP_132546921.1">
    <property type="nucleotide sequence ID" value="NZ_SMAA01000001.1"/>
</dbReference>
<dbReference type="GO" id="GO:0005886">
    <property type="term" value="C:plasma membrane"/>
    <property type="evidence" value="ECO:0007669"/>
    <property type="project" value="UniProtKB-SubCell"/>
</dbReference>
<keyword evidence="6 7" id="KW-0472">Membrane</keyword>
<comment type="caution">
    <text evidence="10">The sequence shown here is derived from an EMBL/GenBank/DDBJ whole genome shotgun (WGS) entry which is preliminary data.</text>
</comment>
<dbReference type="PROSITE" id="PS50929">
    <property type="entry name" value="ABC_TM1F"/>
    <property type="match status" value="1"/>
</dbReference>
<reference evidence="10 11" key="1">
    <citation type="submission" date="2019-03" db="EMBL/GenBank/DDBJ databases">
        <title>Genomic Encyclopedia of Type Strains, Phase IV (KMG-IV): sequencing the most valuable type-strain genomes for metagenomic binning, comparative biology and taxonomic classification.</title>
        <authorList>
            <person name="Goeker M."/>
        </authorList>
    </citation>
    <scope>NUCLEOTIDE SEQUENCE [LARGE SCALE GENOMIC DNA]</scope>
    <source>
        <strain evidence="10 11">DSM 20467</strain>
    </source>
</reference>
<evidence type="ECO:0000256" key="4">
    <source>
        <dbReference type="ARBA" id="ARBA00022840"/>
    </source>
</evidence>
<dbReference type="GO" id="GO:0034040">
    <property type="term" value="F:ATPase-coupled lipid transmembrane transporter activity"/>
    <property type="evidence" value="ECO:0007669"/>
    <property type="project" value="TreeGrafter"/>
</dbReference>
<keyword evidence="11" id="KW-1185">Reference proteome</keyword>
<dbReference type="GO" id="GO:0045454">
    <property type="term" value="P:cell redox homeostasis"/>
    <property type="evidence" value="ECO:0007669"/>
    <property type="project" value="InterPro"/>
</dbReference>
<evidence type="ECO:0000313" key="10">
    <source>
        <dbReference type="EMBL" id="TCS81942.1"/>
    </source>
</evidence>
<feature type="transmembrane region" description="Helical" evidence="7">
    <location>
        <begin position="131"/>
        <end position="150"/>
    </location>
</feature>
<dbReference type="PROSITE" id="PS00211">
    <property type="entry name" value="ABC_TRANSPORTER_1"/>
    <property type="match status" value="1"/>
</dbReference>
<dbReference type="EMBL" id="SMAA01000001">
    <property type="protein sequence ID" value="TCS81942.1"/>
    <property type="molecule type" value="Genomic_DNA"/>
</dbReference>
<keyword evidence="3" id="KW-0547">Nucleotide-binding</keyword>